<name>A0ABW2DV47_9ACTN</name>
<feature type="region of interest" description="Disordered" evidence="1">
    <location>
        <begin position="37"/>
        <end position="60"/>
    </location>
</feature>
<dbReference type="Proteomes" id="UP001596409">
    <property type="component" value="Unassembled WGS sequence"/>
</dbReference>
<organism evidence="2 3">
    <name type="scientific">Streptomyces viridiviolaceus</name>
    <dbReference type="NCBI Taxonomy" id="68282"/>
    <lineage>
        <taxon>Bacteria</taxon>
        <taxon>Bacillati</taxon>
        <taxon>Actinomycetota</taxon>
        <taxon>Actinomycetes</taxon>
        <taxon>Kitasatosporales</taxon>
        <taxon>Streptomycetaceae</taxon>
        <taxon>Streptomyces</taxon>
    </lineage>
</organism>
<keyword evidence="3" id="KW-1185">Reference proteome</keyword>
<evidence type="ECO:0000313" key="2">
    <source>
        <dbReference type="EMBL" id="MFC7011714.1"/>
    </source>
</evidence>
<feature type="compositionally biased region" description="Polar residues" evidence="1">
    <location>
        <begin position="37"/>
        <end position="48"/>
    </location>
</feature>
<dbReference type="RefSeq" id="WP_189880334.1">
    <property type="nucleotide sequence ID" value="NZ_BMWA01000040.1"/>
</dbReference>
<comment type="caution">
    <text evidence="2">The sequence shown here is derived from an EMBL/GenBank/DDBJ whole genome shotgun (WGS) entry which is preliminary data.</text>
</comment>
<protein>
    <submittedName>
        <fullName evidence="2">Uncharacterized protein</fullName>
    </submittedName>
</protein>
<dbReference type="EMBL" id="JBHSYM010000021">
    <property type="protein sequence ID" value="MFC7011714.1"/>
    <property type="molecule type" value="Genomic_DNA"/>
</dbReference>
<evidence type="ECO:0000313" key="3">
    <source>
        <dbReference type="Proteomes" id="UP001596409"/>
    </source>
</evidence>
<reference evidence="3" key="1">
    <citation type="journal article" date="2019" name="Int. J. Syst. Evol. Microbiol.">
        <title>The Global Catalogue of Microorganisms (GCM) 10K type strain sequencing project: providing services to taxonomists for standard genome sequencing and annotation.</title>
        <authorList>
            <consortium name="The Broad Institute Genomics Platform"/>
            <consortium name="The Broad Institute Genome Sequencing Center for Infectious Disease"/>
            <person name="Wu L."/>
            <person name="Ma J."/>
        </authorList>
    </citation>
    <scope>NUCLEOTIDE SEQUENCE [LARGE SCALE GENOMIC DNA]</scope>
    <source>
        <strain evidence="3">JCM 4855</strain>
    </source>
</reference>
<accession>A0ABW2DV47</accession>
<proteinExistence type="predicted"/>
<sequence>MARPETAARAVGEPLLLAGAARAVATPLRRIGLTHQAWTSSSTPNANSWRPPAIPVPGTA</sequence>
<gene>
    <name evidence="2" type="ORF">ACFQMH_08365</name>
</gene>
<evidence type="ECO:0000256" key="1">
    <source>
        <dbReference type="SAM" id="MobiDB-lite"/>
    </source>
</evidence>